<dbReference type="InterPro" id="IPR051678">
    <property type="entry name" value="AGP_Transferase"/>
</dbReference>
<dbReference type="InterPro" id="IPR002575">
    <property type="entry name" value="Aminoglycoside_PTrfase"/>
</dbReference>
<dbReference type="PANTHER" id="PTHR21310">
    <property type="entry name" value="AMINOGLYCOSIDE PHOSPHOTRANSFERASE-RELATED-RELATED"/>
    <property type="match status" value="1"/>
</dbReference>
<evidence type="ECO:0000313" key="3">
    <source>
        <dbReference type="Proteomes" id="UP000658225"/>
    </source>
</evidence>
<dbReference type="Proteomes" id="UP000658225">
    <property type="component" value="Unassembled WGS sequence"/>
</dbReference>
<organism evidence="2 3">
    <name type="scientific">Sporosarcina limicola</name>
    <dbReference type="NCBI Taxonomy" id="34101"/>
    <lineage>
        <taxon>Bacteria</taxon>
        <taxon>Bacillati</taxon>
        <taxon>Bacillota</taxon>
        <taxon>Bacilli</taxon>
        <taxon>Bacillales</taxon>
        <taxon>Caryophanaceae</taxon>
        <taxon>Sporosarcina</taxon>
    </lineage>
</organism>
<evidence type="ECO:0000259" key="1">
    <source>
        <dbReference type="Pfam" id="PF01636"/>
    </source>
</evidence>
<keyword evidence="2" id="KW-0418">Kinase</keyword>
<dbReference type="Gene3D" id="3.90.1200.10">
    <property type="match status" value="1"/>
</dbReference>
<reference evidence="2" key="1">
    <citation type="submission" date="2020-10" db="EMBL/GenBank/DDBJ databases">
        <title>Genomic Encyclopedia of Type Strains, Phase IV (KMG-IV): sequencing the most valuable type-strain genomes for metagenomic binning, comparative biology and taxonomic classification.</title>
        <authorList>
            <person name="Goeker M."/>
        </authorList>
    </citation>
    <scope>NUCLEOTIDE SEQUENCE</scope>
    <source>
        <strain evidence="2">DSM 13886</strain>
    </source>
</reference>
<keyword evidence="3" id="KW-1185">Reference proteome</keyword>
<dbReference type="RefSeq" id="WP_192596870.1">
    <property type="nucleotide sequence ID" value="NZ_JADBEL010000001.1"/>
</dbReference>
<dbReference type="GO" id="GO:0016301">
    <property type="term" value="F:kinase activity"/>
    <property type="evidence" value="ECO:0007669"/>
    <property type="project" value="UniProtKB-KW"/>
</dbReference>
<dbReference type="SUPFAM" id="SSF56112">
    <property type="entry name" value="Protein kinase-like (PK-like)"/>
    <property type="match status" value="1"/>
</dbReference>
<dbReference type="EMBL" id="JADBEL010000001">
    <property type="protein sequence ID" value="MBE1553036.1"/>
    <property type="molecule type" value="Genomic_DNA"/>
</dbReference>
<keyword evidence="2" id="KW-0808">Transferase</keyword>
<protein>
    <submittedName>
        <fullName evidence="2">Aminoglycoside phosphotransferase (APT) family kinase protein</fullName>
    </submittedName>
</protein>
<sequence length="306" mass="34211">MLTEPTSLWIKKTLGIDSEIDSTKQLHGGISAAINEVIVIAGVEIKEVVIKQYTNKSWLLEEPDLALHEMGNLQFIQNKISLTPAPIALDSYGEETGYPSILMTKLDGNVVLEPDDFTTWTEGMANALALIHTIDAAEFPRTFSTYTSRDDIAVPTWSSMSEQWEHAVRIVKGAPPTIKETFIHRDFHPTNILWRAGEVSGVVDWVNACRGPANVDVGHCRVNLALLHGVEVADQFLDAYLRVASSEFEYSPYWDFLAVFDFIEGNEPPTVYEGWVSLGVTSLTDEMMRERMESYMISLLARKVIG</sequence>
<comment type="caution">
    <text evidence="2">The sequence shown here is derived from an EMBL/GenBank/DDBJ whole genome shotgun (WGS) entry which is preliminary data.</text>
</comment>
<dbReference type="InterPro" id="IPR011009">
    <property type="entry name" value="Kinase-like_dom_sf"/>
</dbReference>
<feature type="domain" description="Aminoglycoside phosphotransferase" evidence="1">
    <location>
        <begin position="47"/>
        <end position="248"/>
    </location>
</feature>
<accession>A0A927R1Q7</accession>
<name>A0A927R1Q7_9BACL</name>
<dbReference type="AlphaFoldDB" id="A0A927R1Q7"/>
<gene>
    <name evidence="2" type="ORF">H4683_000105</name>
</gene>
<dbReference type="Pfam" id="PF01636">
    <property type="entry name" value="APH"/>
    <property type="match status" value="1"/>
</dbReference>
<proteinExistence type="predicted"/>
<evidence type="ECO:0000313" key="2">
    <source>
        <dbReference type="EMBL" id="MBE1553036.1"/>
    </source>
</evidence>